<accession>A0AAV1AAM4</accession>
<keyword evidence="4" id="KW-1185">Reference proteome</keyword>
<gene>
    <name evidence="3" type="ORF">VFH_IV001280</name>
</gene>
<name>A0AAV1AAM4_VICFA</name>
<dbReference type="Proteomes" id="UP001157006">
    <property type="component" value="Chromosome 4"/>
</dbReference>
<dbReference type="EMBL" id="OX451739">
    <property type="protein sequence ID" value="CAI8606653.1"/>
    <property type="molecule type" value="Genomic_DNA"/>
</dbReference>
<evidence type="ECO:0000256" key="1">
    <source>
        <dbReference type="SAM" id="MobiDB-lite"/>
    </source>
</evidence>
<dbReference type="InterPro" id="IPR058594">
    <property type="entry name" value="PB1-like_dom_pln"/>
</dbReference>
<proteinExistence type="predicted"/>
<evidence type="ECO:0000313" key="4">
    <source>
        <dbReference type="Proteomes" id="UP001157006"/>
    </source>
</evidence>
<protein>
    <recommendedName>
        <fullName evidence="2">PB1-like domain-containing protein</fullName>
    </recommendedName>
</protein>
<feature type="compositionally biased region" description="Basic and acidic residues" evidence="1">
    <location>
        <begin position="1"/>
        <end position="27"/>
    </location>
</feature>
<evidence type="ECO:0000313" key="3">
    <source>
        <dbReference type="EMBL" id="CAI8606653.1"/>
    </source>
</evidence>
<dbReference type="AlphaFoldDB" id="A0AAV1AAM4"/>
<feature type="region of interest" description="Disordered" evidence="1">
    <location>
        <begin position="1"/>
        <end position="31"/>
    </location>
</feature>
<reference evidence="3 4" key="1">
    <citation type="submission" date="2023-01" db="EMBL/GenBank/DDBJ databases">
        <authorList>
            <person name="Kreplak J."/>
        </authorList>
    </citation>
    <scope>NUCLEOTIDE SEQUENCE [LARGE SCALE GENOMIC DNA]</scope>
</reference>
<dbReference type="Pfam" id="PF26130">
    <property type="entry name" value="PB1-like"/>
    <property type="match status" value="1"/>
</dbReference>
<organism evidence="3 4">
    <name type="scientific">Vicia faba</name>
    <name type="common">Broad bean</name>
    <name type="synonym">Faba vulgaris</name>
    <dbReference type="NCBI Taxonomy" id="3906"/>
    <lineage>
        <taxon>Eukaryota</taxon>
        <taxon>Viridiplantae</taxon>
        <taxon>Streptophyta</taxon>
        <taxon>Embryophyta</taxon>
        <taxon>Tracheophyta</taxon>
        <taxon>Spermatophyta</taxon>
        <taxon>Magnoliopsida</taxon>
        <taxon>eudicotyledons</taxon>
        <taxon>Gunneridae</taxon>
        <taxon>Pentapetalae</taxon>
        <taxon>rosids</taxon>
        <taxon>fabids</taxon>
        <taxon>Fabales</taxon>
        <taxon>Fabaceae</taxon>
        <taxon>Papilionoideae</taxon>
        <taxon>50 kb inversion clade</taxon>
        <taxon>NPAAA clade</taxon>
        <taxon>Hologalegina</taxon>
        <taxon>IRL clade</taxon>
        <taxon>Fabeae</taxon>
        <taxon>Vicia</taxon>
    </lineage>
</organism>
<evidence type="ECO:0000259" key="2">
    <source>
        <dbReference type="Pfam" id="PF26130"/>
    </source>
</evidence>
<sequence>MHKSLNKDERKKKDRNSYTKKESDTRGEVSNWKCDGDRWSYFEILCVDKEMRYPGVLEVWYDFVGKLKSLENDFGAIELLNWSKTNGKVNLYTVHPISQSEVIKVVEPQTAQTEIHTPTTRDPP</sequence>
<feature type="domain" description="PB1-like" evidence="2">
    <location>
        <begin position="26"/>
        <end position="95"/>
    </location>
</feature>